<dbReference type="PROSITE" id="PS50076">
    <property type="entry name" value="DNAJ_2"/>
    <property type="match status" value="1"/>
</dbReference>
<keyword evidence="4" id="KW-1185">Reference proteome</keyword>
<dbReference type="GO" id="GO:0005737">
    <property type="term" value="C:cytoplasm"/>
    <property type="evidence" value="ECO:0007669"/>
    <property type="project" value="TreeGrafter"/>
</dbReference>
<dbReference type="GO" id="GO:0051087">
    <property type="term" value="F:protein-folding chaperone binding"/>
    <property type="evidence" value="ECO:0007669"/>
    <property type="project" value="TreeGrafter"/>
</dbReference>
<evidence type="ECO:0000313" key="4">
    <source>
        <dbReference type="Proteomes" id="UP000186817"/>
    </source>
</evidence>
<dbReference type="PANTHER" id="PTHR43948:SF10">
    <property type="entry name" value="MRJ, ISOFORM E"/>
    <property type="match status" value="1"/>
</dbReference>
<protein>
    <submittedName>
        <fullName evidence="3">DnaJ-like subfamily B member 6-A</fullName>
    </submittedName>
</protein>
<dbReference type="SMART" id="SM00271">
    <property type="entry name" value="DnaJ"/>
    <property type="match status" value="1"/>
</dbReference>
<accession>A0A1Q9E839</accession>
<dbReference type="GO" id="GO:0005634">
    <property type="term" value="C:nucleus"/>
    <property type="evidence" value="ECO:0007669"/>
    <property type="project" value="TreeGrafter"/>
</dbReference>
<organism evidence="3 4">
    <name type="scientific">Symbiodinium microadriaticum</name>
    <name type="common">Dinoflagellate</name>
    <name type="synonym">Zooxanthella microadriatica</name>
    <dbReference type="NCBI Taxonomy" id="2951"/>
    <lineage>
        <taxon>Eukaryota</taxon>
        <taxon>Sar</taxon>
        <taxon>Alveolata</taxon>
        <taxon>Dinophyceae</taxon>
        <taxon>Suessiales</taxon>
        <taxon>Symbiodiniaceae</taxon>
        <taxon>Symbiodinium</taxon>
    </lineage>
</organism>
<evidence type="ECO:0000259" key="2">
    <source>
        <dbReference type="PROSITE" id="PS50076"/>
    </source>
</evidence>
<name>A0A1Q9E839_SYMMI</name>
<feature type="domain" description="J" evidence="2">
    <location>
        <begin position="400"/>
        <end position="466"/>
    </location>
</feature>
<dbReference type="InterPro" id="IPR036869">
    <property type="entry name" value="J_dom_sf"/>
</dbReference>
<gene>
    <name evidence="3" type="primary">dnajb6-a</name>
    <name evidence="3" type="ORF">AK812_SmicGene13425</name>
</gene>
<dbReference type="PRINTS" id="PR00625">
    <property type="entry name" value="JDOMAIN"/>
</dbReference>
<dbReference type="PROSITE" id="PS00636">
    <property type="entry name" value="DNAJ_1"/>
    <property type="match status" value="1"/>
</dbReference>
<dbReference type="EMBL" id="LSRX01000232">
    <property type="protein sequence ID" value="OLQ03583.1"/>
    <property type="molecule type" value="Genomic_DNA"/>
</dbReference>
<evidence type="ECO:0000313" key="3">
    <source>
        <dbReference type="EMBL" id="OLQ03583.1"/>
    </source>
</evidence>
<dbReference type="Pfam" id="PF00226">
    <property type="entry name" value="DnaJ"/>
    <property type="match status" value="1"/>
</dbReference>
<dbReference type="SUPFAM" id="SSF46565">
    <property type="entry name" value="Chaperone J-domain"/>
    <property type="match status" value="1"/>
</dbReference>
<dbReference type="PANTHER" id="PTHR43948">
    <property type="entry name" value="DNAJ HOMOLOG SUBFAMILY B"/>
    <property type="match status" value="1"/>
</dbReference>
<dbReference type="CDD" id="cd06257">
    <property type="entry name" value="DnaJ"/>
    <property type="match status" value="1"/>
</dbReference>
<proteinExistence type="predicted"/>
<dbReference type="GO" id="GO:0051082">
    <property type="term" value="F:unfolded protein binding"/>
    <property type="evidence" value="ECO:0007669"/>
    <property type="project" value="TreeGrafter"/>
</dbReference>
<dbReference type="OrthoDB" id="10250354at2759"/>
<dbReference type="GO" id="GO:0044183">
    <property type="term" value="F:protein folding chaperone"/>
    <property type="evidence" value="ECO:0007669"/>
    <property type="project" value="TreeGrafter"/>
</dbReference>
<dbReference type="Proteomes" id="UP000186817">
    <property type="component" value="Unassembled WGS sequence"/>
</dbReference>
<evidence type="ECO:0000256" key="1">
    <source>
        <dbReference type="SAM" id="MobiDB-lite"/>
    </source>
</evidence>
<comment type="caution">
    <text evidence="3">The sequence shown here is derived from an EMBL/GenBank/DDBJ whole genome shotgun (WGS) entry which is preliminary data.</text>
</comment>
<dbReference type="InterPro" id="IPR018253">
    <property type="entry name" value="DnaJ_domain_CS"/>
</dbReference>
<dbReference type="AlphaFoldDB" id="A0A1Q9E839"/>
<sequence>MTHVPQLLCVARRFQALLIDAMSSYTPPRRSQRPSQCWRRMRSTLASTWPSIYPAIGRACGASSVGRWRGRWEVQASWADAKAKPAGGAAVRDPVVKTPPAIDPDNRFMSSAASTTSRQPAPVSHRLPVIERRLAQEADAAEATSTAFYAAQRGGGCPLTRPLATWRWQLHGPGHARLYLAARSFDRTPTLELVDDAWTHVDAKVILVEGKLQRARRGFEVAVAQAIFRHMWCETRRQWDVPPAPTPAAHGPTATLAPGRLASSRAPGSRALSSFWWFAGGLLVVASQYNSRPRRRAGGSGAVDEHPATPDGVEAVDDGPNARGTRSLSILSWCFAAPALRLTAKRLTTLGAEKYIRRQDLLGPQQLLGREDARLTAEQHHDENRRGGRCQQAANVHSADFYEVLGVPRDASDADITKAYRKLALKHHPDRNTDRMEKAKEEFQRIGEAYEVLHDPEKRKMYDQYGKEGADNAGAPGFHASPGFGTGMTQEQAQQIFENIFGGRGMPQGSYMFAGSGMDGMGMPGMSMPDMGGGIDMSEIFMSMGMPGGATSSRSRRRPREQCTIPAGHQVTIHGLSSSAAHNGKTGQIRGFEQTRSRYEVQLDDGTNISVRPENLTQLCTVTVHGLTSKPELNGRSGRIVGMDTTSGRYVVMVQAAAPTVIRLQPANCILSVGMCVRLRGLNREDLNGQRAQVLDVDRSARRYEVQLSEGRQIRVKFENVVC</sequence>
<reference evidence="3 4" key="1">
    <citation type="submission" date="2016-02" db="EMBL/GenBank/DDBJ databases">
        <title>Genome analysis of coral dinoflagellate symbionts highlights evolutionary adaptations to a symbiotic lifestyle.</title>
        <authorList>
            <person name="Aranda M."/>
            <person name="Li Y."/>
            <person name="Liew Y.J."/>
            <person name="Baumgarten S."/>
            <person name="Simakov O."/>
            <person name="Wilson M."/>
            <person name="Piel J."/>
            <person name="Ashoor H."/>
            <person name="Bougouffa S."/>
            <person name="Bajic V.B."/>
            <person name="Ryu T."/>
            <person name="Ravasi T."/>
            <person name="Bayer T."/>
            <person name="Micklem G."/>
            <person name="Kim H."/>
            <person name="Bhak J."/>
            <person name="Lajeunesse T.C."/>
            <person name="Voolstra C.R."/>
        </authorList>
    </citation>
    <scope>NUCLEOTIDE SEQUENCE [LARGE SCALE GENOMIC DNA]</scope>
    <source>
        <strain evidence="3 4">CCMP2467</strain>
    </source>
</reference>
<dbReference type="InterPro" id="IPR001623">
    <property type="entry name" value="DnaJ_domain"/>
</dbReference>
<dbReference type="Gene3D" id="1.10.287.110">
    <property type="entry name" value="DnaJ domain"/>
    <property type="match status" value="1"/>
</dbReference>
<feature type="region of interest" description="Disordered" evidence="1">
    <location>
        <begin position="294"/>
        <end position="320"/>
    </location>
</feature>